<dbReference type="GO" id="GO:0000724">
    <property type="term" value="P:double-strand break repair via homologous recombination"/>
    <property type="evidence" value="ECO:0007669"/>
    <property type="project" value="UniProtKB-UniRule"/>
</dbReference>
<evidence type="ECO:0000256" key="10">
    <source>
        <dbReference type="HAMAP-Rule" id="MF_01486"/>
    </source>
</evidence>
<evidence type="ECO:0000313" key="13">
    <source>
        <dbReference type="Proteomes" id="UP000065641"/>
    </source>
</evidence>
<dbReference type="PANTHER" id="PTHR30591:SF1">
    <property type="entry name" value="RECBCD ENZYME SUBUNIT RECC"/>
    <property type="match status" value="1"/>
</dbReference>
<dbReference type="InterPro" id="IPR006697">
    <property type="entry name" value="RecC"/>
</dbReference>
<dbReference type="GO" id="GO:0003677">
    <property type="term" value="F:DNA binding"/>
    <property type="evidence" value="ECO:0007669"/>
    <property type="project" value="UniProtKB-UniRule"/>
</dbReference>
<comment type="function">
    <text evidence="10">A helicase/nuclease that prepares dsDNA breaks (DSB) for recombinational DNA repair. Binds to DSBs and unwinds DNA via a highly rapid and processive ATP-dependent bidirectional helicase activity. Unwinds dsDNA until it encounters a Chi (crossover hotspot instigator) sequence from the 3' direction. Cuts ssDNA a few nucleotides 3' to the Chi site. The properties and activities of the enzyme are changed at Chi. The Chi-altered holoenzyme produces a long 3'-ssDNA overhang and facilitates RecA-binding to the ssDNA for homologous DNA recombination and repair. Holoenzyme degrades any linearized DNA that is unable to undergo homologous recombination. In the holoenzyme this subunit recognizes the wild-type Chi sequence, and when added to isolated RecB increases its ATP-dependent helicase processivity.</text>
</comment>
<dbReference type="Pfam" id="PF04257">
    <property type="entry name" value="Exonuc_V_gamma"/>
    <property type="match status" value="1"/>
</dbReference>
<feature type="domain" description="RecC C-terminal" evidence="11">
    <location>
        <begin position="810"/>
        <end position="1063"/>
    </location>
</feature>
<proteinExistence type="inferred from homology"/>
<evidence type="ECO:0000256" key="4">
    <source>
        <dbReference type="ARBA" id="ARBA00022801"/>
    </source>
</evidence>
<dbReference type="RefSeq" id="WP_058021246.1">
    <property type="nucleotide sequence ID" value="NZ_CP013189.1"/>
</dbReference>
<dbReference type="InterPro" id="IPR027417">
    <property type="entry name" value="P-loop_NTPase"/>
</dbReference>
<keyword evidence="1 10" id="KW-0540">Nuclease</keyword>
<evidence type="ECO:0000256" key="2">
    <source>
        <dbReference type="ARBA" id="ARBA00022741"/>
    </source>
</evidence>
<comment type="subunit">
    <text evidence="10">Heterotrimer of RecB, RecC and RecD. All subunits contribute to DNA-binding.</text>
</comment>
<evidence type="ECO:0000256" key="8">
    <source>
        <dbReference type="ARBA" id="ARBA00023125"/>
    </source>
</evidence>
<dbReference type="Gene3D" id="1.10.10.160">
    <property type="match status" value="1"/>
</dbReference>
<keyword evidence="7 10" id="KW-0067">ATP-binding</keyword>
<sequence length="1130" mass="128800">MIQSGFMVLQSNRLESLRRVTVEWLRRNPLNPLENDIILVQSNGVAQWLKIALAQDDDGSDEAGCGIAAALNIDLPGRFHWDAYRAVLGDLPKTSPYDKPLLTWRLLRLLPDLLEEPRFATLKHFLADDRSQRKLFQLAQRLADLLDQYQIYRADWLNDWTAGKDQFTRLNQHQTLPDSQQWQAELWRRVQADIPPSQRHNGRAQIHADFLATCQAGLEPGSHSLPRRVIVFGLSSLPKQTLEVLAAIANVSQILLCVQNPSEQYWGDTIDALSDHGNALLAAWGRQGRDYLRLLAEHDERSAYEQLFAANKLALDLFEAPDESNLLGQLHADIFYLRSRSELSSLAAPSPDDHSISFHIAHSRQREVEILQDRLLDLMAEDPDLHPRDILVMVPDINQFAPHIQAVFGRLRPDDPRYLPFTVSDQGQTQRAPVYQALEMLLSLHRSRFTVSELLDLLDISAIQKAFGLQAADHSLLHNWVAGAGIRWGLDGQQRLQQELLCSEDPDVLDQNTWQFGLRRMLLGYAAGNSEAWQDIEPYDEVSGLDAALVGTVSHILQRLAHYRALFMQPANVEQWTTRITQLIHEFFVPQDDREQILVSRAEQKLQQWLAQCDEADFHEPLPVDVVSEHFLSALDSADLNQRFLAGTINFATLMPMRAIPFRHICLLGMNDGEYPRQVPAVDFDLMRHDYRAGDRSRREDDRYLFLEAILSARDSLYISWAGRNIRDNSERPPSVLVAQLRDYLAQRCNVEKLTRSYPLQPFSQRYFTEGTPWHTYAHEWQTTAEPEPTQQEQTPDYLLARAVTTPIPDAIRIRQLSALLKNPAAVYFEQALGTVFRDANIDVEDDECFDIDGLQRWQLQNQMINHTIRNIMQSDSPELSVETLLEAAMHRLQRQGQLPMAGFAELQHRRLIDPLLRPMQRFQALTSEFTVRSEGQVEIQLPDSPLSLTDRLSDILLNDKGERIRIEMISGQIWDGASSGKKAASIKWHYLARLWPAHLAAQLSGPTRTHILGPDTHQVTLPSVPVDQAVRLLTDLLALWTQNLDKPLATAVKTGCAWLTADNQDTPSKAIAQYEGGFVGTGEMQSSYALYRLWPDFETMLEAGFREASIELYAPMVEFWHQYRQGDEA</sequence>
<dbReference type="InterPro" id="IPR011335">
    <property type="entry name" value="Restrct_endonuc-II-like"/>
</dbReference>
<keyword evidence="13" id="KW-1185">Reference proteome</keyword>
<evidence type="ECO:0000256" key="7">
    <source>
        <dbReference type="ARBA" id="ARBA00022840"/>
    </source>
</evidence>
<evidence type="ECO:0000256" key="9">
    <source>
        <dbReference type="ARBA" id="ARBA00023204"/>
    </source>
</evidence>
<dbReference type="PIRSF" id="PIRSF000980">
    <property type="entry name" value="RecC"/>
    <property type="match status" value="1"/>
</dbReference>
<keyword evidence="2 10" id="KW-0547">Nucleotide-binding</keyword>
<dbReference type="Proteomes" id="UP000065641">
    <property type="component" value="Chromosome"/>
</dbReference>
<dbReference type="STRING" id="1249552.PS2015_1067"/>
<dbReference type="EMBL" id="CP013189">
    <property type="protein sequence ID" value="ALO45731.1"/>
    <property type="molecule type" value="Genomic_DNA"/>
</dbReference>
<dbReference type="InterPro" id="IPR041500">
    <property type="entry name" value="RecC_C"/>
</dbReference>
<dbReference type="SUPFAM" id="SSF52980">
    <property type="entry name" value="Restriction endonuclease-like"/>
    <property type="match status" value="1"/>
</dbReference>
<evidence type="ECO:0000313" key="12">
    <source>
        <dbReference type="EMBL" id="ALO45731.1"/>
    </source>
</evidence>
<evidence type="ECO:0000259" key="11">
    <source>
        <dbReference type="Pfam" id="PF17946"/>
    </source>
</evidence>
<dbReference type="InterPro" id="IPR013986">
    <property type="entry name" value="DExx_box_DNA_helicase_dom_sf"/>
</dbReference>
<reference evidence="12 13" key="1">
    <citation type="submission" date="2015-11" db="EMBL/GenBank/DDBJ databases">
        <authorList>
            <person name="Zhang Y."/>
            <person name="Guo Z."/>
        </authorList>
    </citation>
    <scope>NUCLEOTIDE SEQUENCE [LARGE SCALE GENOMIC DNA]</scope>
    <source>
        <strain evidence="12 13">KCTC 32221</strain>
    </source>
</reference>
<dbReference type="GO" id="GO:0008854">
    <property type="term" value="F:exodeoxyribonuclease V activity"/>
    <property type="evidence" value="ECO:0007669"/>
    <property type="project" value="InterPro"/>
</dbReference>
<dbReference type="KEGG" id="pspi:PS2015_1067"/>
<name>A0A0S2KCB4_9GAMM</name>
<keyword evidence="8 10" id="KW-0238">DNA-binding</keyword>
<dbReference type="SUPFAM" id="SSF52540">
    <property type="entry name" value="P-loop containing nucleoside triphosphate hydrolases"/>
    <property type="match status" value="2"/>
</dbReference>
<accession>A0A0S2KCB4</accession>
<dbReference type="Gene3D" id="3.40.50.10930">
    <property type="match status" value="2"/>
</dbReference>
<keyword evidence="9 10" id="KW-0234">DNA repair</keyword>
<protein>
    <recommendedName>
        <fullName evidence="10">RecBCD enzyme subunit RecC</fullName>
    </recommendedName>
    <alternativeName>
        <fullName evidence="10">Exonuclease V subunit RecC</fullName>
        <shortName evidence="10">ExoV subunit RecC</shortName>
    </alternativeName>
    <alternativeName>
        <fullName evidence="10">Helicase/nuclease RecBCD subunit RecC</fullName>
    </alternativeName>
</protein>
<organism evidence="12 13">
    <name type="scientific">Pseudohongiella spirulinae</name>
    <dbReference type="NCBI Taxonomy" id="1249552"/>
    <lineage>
        <taxon>Bacteria</taxon>
        <taxon>Pseudomonadati</taxon>
        <taxon>Pseudomonadota</taxon>
        <taxon>Gammaproteobacteria</taxon>
        <taxon>Pseudomonadales</taxon>
        <taxon>Pseudohongiellaceae</taxon>
        <taxon>Pseudohongiella</taxon>
    </lineage>
</organism>
<dbReference type="GO" id="GO:0005524">
    <property type="term" value="F:ATP binding"/>
    <property type="evidence" value="ECO:0007669"/>
    <property type="project" value="UniProtKB-UniRule"/>
</dbReference>
<comment type="miscellaneous">
    <text evidence="10">In the RecBCD complex, RecB has a slow 3'-5' helicase, an exonuclease activity and loads RecA onto ssDNA, RecD has a fast 5'-3' helicase activity, while RecC stimulates the ATPase and processivity of the RecB helicase and contributes to recognition of the Chi site.</text>
</comment>
<keyword evidence="6 10" id="KW-0269">Exonuclease</keyword>
<dbReference type="PATRIC" id="fig|1249552.3.peg.1074"/>
<dbReference type="OrthoDB" id="9762834at2"/>
<keyword evidence="4 10" id="KW-0378">Hydrolase</keyword>
<keyword evidence="5 10" id="KW-0347">Helicase</keyword>
<dbReference type="HAMAP" id="MF_01486">
    <property type="entry name" value="RecC"/>
    <property type="match status" value="1"/>
</dbReference>
<dbReference type="Gene3D" id="3.40.50.300">
    <property type="entry name" value="P-loop containing nucleotide triphosphate hydrolases"/>
    <property type="match status" value="2"/>
</dbReference>
<keyword evidence="3 10" id="KW-0227">DNA damage</keyword>
<dbReference type="Pfam" id="PF17946">
    <property type="entry name" value="RecC_C"/>
    <property type="match status" value="1"/>
</dbReference>
<dbReference type="PANTHER" id="PTHR30591">
    <property type="entry name" value="RECBCD ENZYME SUBUNIT RECC"/>
    <property type="match status" value="1"/>
</dbReference>
<evidence type="ECO:0000256" key="3">
    <source>
        <dbReference type="ARBA" id="ARBA00022763"/>
    </source>
</evidence>
<dbReference type="GO" id="GO:0003678">
    <property type="term" value="F:DNA helicase activity"/>
    <property type="evidence" value="ECO:0007669"/>
    <property type="project" value="UniProtKB-UniRule"/>
</dbReference>
<gene>
    <name evidence="10" type="primary">recC</name>
    <name evidence="12" type="ORF">PS2015_1067</name>
</gene>
<dbReference type="GO" id="GO:0009338">
    <property type="term" value="C:exodeoxyribonuclease V complex"/>
    <property type="evidence" value="ECO:0007669"/>
    <property type="project" value="InterPro"/>
</dbReference>
<dbReference type="Gene3D" id="1.10.10.990">
    <property type="match status" value="1"/>
</dbReference>
<dbReference type="NCBIfam" id="TIGR01450">
    <property type="entry name" value="recC"/>
    <property type="match status" value="1"/>
</dbReference>
<evidence type="ECO:0000256" key="6">
    <source>
        <dbReference type="ARBA" id="ARBA00022839"/>
    </source>
</evidence>
<dbReference type="AlphaFoldDB" id="A0A0S2KCB4"/>
<evidence type="ECO:0000256" key="1">
    <source>
        <dbReference type="ARBA" id="ARBA00022722"/>
    </source>
</evidence>
<evidence type="ECO:0000256" key="5">
    <source>
        <dbReference type="ARBA" id="ARBA00022806"/>
    </source>
</evidence>
<comment type="similarity">
    <text evidence="10">Belongs to the RecC family.</text>
</comment>